<dbReference type="EMBL" id="JAHXRF010000006">
    <property type="protein sequence ID" value="MBW4865429.1"/>
    <property type="molecule type" value="Genomic_DNA"/>
</dbReference>
<reference evidence="1" key="1">
    <citation type="submission" date="2021-07" db="EMBL/GenBank/DDBJ databases">
        <title>Genomic diversity and antimicrobial resistance of Prevotella spp. isolated from chronic lung disease airways.</title>
        <authorList>
            <person name="Webb K.A."/>
            <person name="Olagoke O.S."/>
            <person name="Baird T."/>
            <person name="Neill J."/>
            <person name="Pham A."/>
            <person name="Wells T.J."/>
            <person name="Ramsay K.A."/>
            <person name="Bell S.C."/>
            <person name="Sarovich D.S."/>
            <person name="Price E.P."/>
        </authorList>
    </citation>
    <scope>NUCLEOTIDE SEQUENCE</scope>
    <source>
        <strain evidence="1">SCHI0047.S.3</strain>
    </source>
</reference>
<dbReference type="GO" id="GO:0016301">
    <property type="term" value="F:kinase activity"/>
    <property type="evidence" value="ECO:0007669"/>
    <property type="project" value="UniProtKB-KW"/>
</dbReference>
<dbReference type="AlphaFoldDB" id="A0AAW4NP03"/>
<name>A0AAW4NP03_9BACT</name>
<dbReference type="Proteomes" id="UP001196873">
    <property type="component" value="Unassembled WGS sequence"/>
</dbReference>
<keyword evidence="1" id="KW-0418">Kinase</keyword>
<accession>A0AAW4NP03</accession>
<protein>
    <submittedName>
        <fullName evidence="1">Kinase</fullName>
    </submittedName>
</protein>
<dbReference type="PANTHER" id="PTHR36846:SF1">
    <property type="entry name" value="PROTEIN VIAA"/>
    <property type="match status" value="1"/>
</dbReference>
<evidence type="ECO:0000313" key="1">
    <source>
        <dbReference type="EMBL" id="MBW4865429.1"/>
    </source>
</evidence>
<sequence>MASHSFYLKLLYDFCQNGQEPVVSKGIDDDKPWLKKDDPLLDFLLSLMRERHYQQQMLHSRLRAKVFYSAVGKFVMECVHYEDFQRKRAWSEYNRMEKVLDWSAIRKADSKAVPNLLDDISARYANFGFDKTYFERLMSDEKQQQECWEKLVSDWRKALERSLVHTCQDYIVRRKEDFEKGLRLVMDQVTRYMRTHDIVEQQAVQAWQMMDGQWTETEFERQMNVVRVQDSYPQIKEIAERMGRTADNNGRDRLAVASGVRLRMEHSNGSDIEGITVGNDLNALLPHELAQYSDDEMNDLFMHKYVTKHLQTFRYKSEMANPSRKLSFTHAARRGPIIACIDTSASMYGLPQRITSSLLALLEDTAEQLNRDCFLIDFSVSIRPIDLMQLRRQRQLSVPGMAHREQPKVEKGHVPFIGGGTSARKLLDELFRLLDDERGNYVNADVIVVSDFLIPMPENHYLTQLKRYRDTGTKCYGLSIKAADDNEYNAWQPLFDHIWEIRYRQLKRY</sequence>
<dbReference type="PANTHER" id="PTHR36846">
    <property type="entry name" value="PROTEIN VIAA"/>
    <property type="match status" value="1"/>
</dbReference>
<comment type="caution">
    <text evidence="1">The sequence shown here is derived from an EMBL/GenBank/DDBJ whole genome shotgun (WGS) entry which is preliminary data.</text>
</comment>
<organism evidence="1 2">
    <name type="scientific">Segatella salivae</name>
    <dbReference type="NCBI Taxonomy" id="228604"/>
    <lineage>
        <taxon>Bacteria</taxon>
        <taxon>Pseudomonadati</taxon>
        <taxon>Bacteroidota</taxon>
        <taxon>Bacteroidia</taxon>
        <taxon>Bacteroidales</taxon>
        <taxon>Prevotellaceae</taxon>
        <taxon>Segatella</taxon>
    </lineage>
</organism>
<keyword evidence="1" id="KW-0808">Transferase</keyword>
<evidence type="ECO:0000313" key="2">
    <source>
        <dbReference type="Proteomes" id="UP001196873"/>
    </source>
</evidence>
<gene>
    <name evidence="1" type="ORF">KZY68_05250</name>
</gene>
<dbReference type="RefSeq" id="WP_219425045.1">
    <property type="nucleotide sequence ID" value="NZ_JAHXQY010000002.1"/>
</dbReference>
<proteinExistence type="predicted"/>